<dbReference type="Pfam" id="PF20990">
    <property type="entry name" value="DUF2207_C"/>
    <property type="match status" value="1"/>
</dbReference>
<keyword evidence="1" id="KW-1133">Transmembrane helix</keyword>
<evidence type="ECO:0000259" key="2">
    <source>
        <dbReference type="Pfam" id="PF09972"/>
    </source>
</evidence>
<feature type="domain" description="Predicted membrane protein YciQ-like C-terminal" evidence="3">
    <location>
        <begin position="292"/>
        <end position="414"/>
    </location>
</feature>
<reference evidence="4 5" key="1">
    <citation type="submission" date="2016-11" db="EMBL/GenBank/DDBJ databases">
        <authorList>
            <person name="Jaros S."/>
            <person name="Januszkiewicz K."/>
            <person name="Wedrychowicz H."/>
        </authorList>
    </citation>
    <scope>NUCLEOTIDE SEQUENCE [LARGE SCALE GENOMIC DNA]</scope>
    <source>
        <strain evidence="4 5">DSM 6191</strain>
    </source>
</reference>
<dbReference type="InterPro" id="IPR018702">
    <property type="entry name" value="DUF2207"/>
</dbReference>
<accession>A0A1M6A2A8</accession>
<keyword evidence="1" id="KW-0472">Membrane</keyword>
<evidence type="ECO:0000313" key="5">
    <source>
        <dbReference type="Proteomes" id="UP000184241"/>
    </source>
</evidence>
<feature type="transmembrane region" description="Helical" evidence="1">
    <location>
        <begin position="247"/>
        <end position="269"/>
    </location>
</feature>
<sequence>MRVISRSMAIFILGIIGFFVFLSPSNTWAASKEYYISNINIEAKVDDKGNMNVEETYRYNFTGKFNGIKRNVKTKGSDGVEDVKVSIVNNNKDEFINESNSENNNTFQLNKSSSETEVKIFSQSQDEEKVFKIRYTLKNVVTSYSDLSELKWVFFENEDDVKIDNITVFLTLPNEITKEVTYSGEGPKRGELRNIDNKYIRLTLNDMENNDVIGASVLFPSTWINTSKVVDKTYDEYSKEAKKQKTITTVVIASGISIAILLITIPLYLSSKRRKKAIDKYREDYVFFNGNLYEDIPSDLTPALVSILVNGRIDINDFLATILYLSNKGIIKFEGNYSEDDYEDVSISIDENHSSAYLLDSEKYLIGWLKGYMKNGKVKLSKLQEVSRSESFREEYSSWENVVDIDAENLNFYTNILGKQILTNEYEDERLKWRAFERYFTNLNDVDDLKDLNIWSRILPYAIALDIFEDVQDFIKGDSNYYDSYNPMYNYGFMYFYASSYHDNFNHNFSSSDSSSSTSNFSGGSGGGGFGGGGGSSAF</sequence>
<dbReference type="InterPro" id="IPR048389">
    <property type="entry name" value="YciQ-like_C"/>
</dbReference>
<dbReference type="EMBL" id="FQXU01000012">
    <property type="protein sequence ID" value="SHI30600.1"/>
    <property type="molecule type" value="Genomic_DNA"/>
</dbReference>
<keyword evidence="1" id="KW-0812">Transmembrane</keyword>
<dbReference type="Proteomes" id="UP000184241">
    <property type="component" value="Unassembled WGS sequence"/>
</dbReference>
<evidence type="ECO:0000313" key="4">
    <source>
        <dbReference type="EMBL" id="SHI30600.1"/>
    </source>
</evidence>
<protein>
    <submittedName>
        <fullName evidence="4">Uncharacterized membrane protein</fullName>
    </submittedName>
</protein>
<dbReference type="Pfam" id="PF09972">
    <property type="entry name" value="DUF2207"/>
    <property type="match status" value="1"/>
</dbReference>
<evidence type="ECO:0000256" key="1">
    <source>
        <dbReference type="SAM" id="Phobius"/>
    </source>
</evidence>
<name>A0A1M6A2A8_9CLOT</name>
<proteinExistence type="predicted"/>
<organism evidence="4 5">
    <name type="scientific">Clostridium intestinale DSM 6191</name>
    <dbReference type="NCBI Taxonomy" id="1121320"/>
    <lineage>
        <taxon>Bacteria</taxon>
        <taxon>Bacillati</taxon>
        <taxon>Bacillota</taxon>
        <taxon>Clostridia</taxon>
        <taxon>Eubacteriales</taxon>
        <taxon>Clostridiaceae</taxon>
        <taxon>Clostridium</taxon>
    </lineage>
</organism>
<dbReference type="AlphaFoldDB" id="A0A1M6A2A8"/>
<evidence type="ECO:0000259" key="3">
    <source>
        <dbReference type="Pfam" id="PF20990"/>
    </source>
</evidence>
<feature type="domain" description="DUF2207" evidence="2">
    <location>
        <begin position="36"/>
        <end position="219"/>
    </location>
</feature>
<dbReference type="RefSeq" id="WP_073021714.1">
    <property type="nucleotide sequence ID" value="NZ_FQXU01000012.1"/>
</dbReference>
<gene>
    <name evidence="4" type="ORF">SAMN02745941_03587</name>
</gene>